<name>A0A2P5I8C4_DIAHE</name>
<proteinExistence type="predicted"/>
<dbReference type="OrthoDB" id="68575at2759"/>
<keyword evidence="3" id="KW-1185">Reference proteome</keyword>
<comment type="caution">
    <text evidence="2">The sequence shown here is derived from an EMBL/GenBank/DDBJ whole genome shotgun (WGS) entry which is preliminary data.</text>
</comment>
<dbReference type="Gene3D" id="3.50.50.60">
    <property type="entry name" value="FAD/NAD(P)-binding domain"/>
    <property type="match status" value="1"/>
</dbReference>
<organism evidence="2 3">
    <name type="scientific">Diaporthe helianthi</name>
    <dbReference type="NCBI Taxonomy" id="158607"/>
    <lineage>
        <taxon>Eukaryota</taxon>
        <taxon>Fungi</taxon>
        <taxon>Dikarya</taxon>
        <taxon>Ascomycota</taxon>
        <taxon>Pezizomycotina</taxon>
        <taxon>Sordariomycetes</taxon>
        <taxon>Sordariomycetidae</taxon>
        <taxon>Diaporthales</taxon>
        <taxon>Diaporthaceae</taxon>
        <taxon>Diaporthe</taxon>
    </lineage>
</organism>
<sequence length="469" mass="51024">MRFVSSVFLCAALAGAGAFAQAGADEVDVLIVGGGATGAYAAVRLREDFNKTVLVVEKANRLGGHVHAYSPGNDRPVNYGVQAYLNRQTTIDFFKRFDVDLINPDLTDYIELLLLTKNVDFNSGKPVDVDYGPVDLFGIPIALLRYLVLAIKYQPWFENGYFKTGDVPEDLLLPFGEFLEKHDLGASLGILRNLLWLSDALNTPTWFVMSVVGQPQISAFGLGITGPSFKWPETYSSETLFDRVLTLLGGDVLLQSTIASSQRTDGGVSATIQTPTGQRTVQAKKMLIAATPSPDNTAPWDLDENETSLFSKFSWETLYVGVVNGTGLPTDITGIRNSPDNPSAFYLPEGSFCDAFDRQGDRDLWSTRIIGEAGLSASDAQALITQSLTNIDQAGTYDIATPAVVAFADHGSTVPKVAPEELSAGFFNKLYALQGQRSTYWTGLAWAPDYTPILWDFTEKLLPQIVQGL</sequence>
<evidence type="ECO:0000313" key="3">
    <source>
        <dbReference type="Proteomes" id="UP000094444"/>
    </source>
</evidence>
<dbReference type="Pfam" id="PF13450">
    <property type="entry name" value="NAD_binding_8"/>
    <property type="match status" value="1"/>
</dbReference>
<dbReference type="Proteomes" id="UP000094444">
    <property type="component" value="Unassembled WGS sequence"/>
</dbReference>
<evidence type="ECO:0000313" key="2">
    <source>
        <dbReference type="EMBL" id="POS78737.1"/>
    </source>
</evidence>
<evidence type="ECO:0000256" key="1">
    <source>
        <dbReference type="SAM" id="SignalP"/>
    </source>
</evidence>
<dbReference type="EMBL" id="MAVT02000163">
    <property type="protein sequence ID" value="POS78737.1"/>
    <property type="molecule type" value="Genomic_DNA"/>
</dbReference>
<gene>
    <name evidence="2" type="ORF">DHEL01_v202858</name>
</gene>
<dbReference type="AlphaFoldDB" id="A0A2P5I8C4"/>
<feature type="signal peptide" evidence="1">
    <location>
        <begin position="1"/>
        <end position="24"/>
    </location>
</feature>
<dbReference type="Gene3D" id="1.10.405.20">
    <property type="match status" value="1"/>
</dbReference>
<dbReference type="Gene3D" id="3.30.70.1990">
    <property type="match status" value="1"/>
</dbReference>
<feature type="chain" id="PRO_5015155859" description="Amine oxidase" evidence="1">
    <location>
        <begin position="25"/>
        <end position="469"/>
    </location>
</feature>
<evidence type="ECO:0008006" key="4">
    <source>
        <dbReference type="Google" id="ProtNLM"/>
    </source>
</evidence>
<dbReference type="STRING" id="158607.A0A2P5I8C4"/>
<dbReference type="InParanoid" id="A0A2P5I8C4"/>
<accession>A0A2P5I8C4</accession>
<protein>
    <recommendedName>
        <fullName evidence="4">Amine oxidase</fullName>
    </recommendedName>
</protein>
<keyword evidence="1" id="KW-0732">Signal</keyword>
<reference evidence="2" key="1">
    <citation type="submission" date="2017-09" db="EMBL/GenBank/DDBJ databases">
        <title>Polyketide synthases of a Diaporthe helianthi virulent isolate.</title>
        <authorList>
            <person name="Baroncelli R."/>
        </authorList>
    </citation>
    <scope>NUCLEOTIDE SEQUENCE [LARGE SCALE GENOMIC DNA]</scope>
    <source>
        <strain evidence="2">7/96</strain>
    </source>
</reference>
<dbReference type="SUPFAM" id="SSF51905">
    <property type="entry name" value="FAD/NAD(P)-binding domain"/>
    <property type="match status" value="1"/>
</dbReference>
<dbReference type="InterPro" id="IPR036188">
    <property type="entry name" value="FAD/NAD-bd_sf"/>
</dbReference>